<feature type="transmembrane region" description="Helical" evidence="1">
    <location>
        <begin position="136"/>
        <end position="155"/>
    </location>
</feature>
<evidence type="ECO:0000313" key="4">
    <source>
        <dbReference type="Proteomes" id="UP000218965"/>
    </source>
</evidence>
<feature type="transmembrane region" description="Helical" evidence="1">
    <location>
        <begin position="167"/>
        <end position="189"/>
    </location>
</feature>
<protein>
    <recommendedName>
        <fullName evidence="2">DUF2510 domain-containing protein</fullName>
    </recommendedName>
</protein>
<dbReference type="Proteomes" id="UP000218965">
    <property type="component" value="Chromosome"/>
</dbReference>
<sequence length="198" mass="21524">MTRPTQAGWYPDPNGEAAERWWDGEEWSEKTRHRYTAPAYEPQPAPAGTSPTTIWIWLLALAPLISIWSALTLDVEAVLAQTLAAVEVDPDGTVTGGAPVTAPAANALGLVAWIAGIGIALLDWRALRARQIDRPFHWAWAILWSLVYVIGRSIVARRRTGTGLTPMWATIALQALLVIIVFSISVQIVNATLSAVPL</sequence>
<dbReference type="RefSeq" id="WP_096422466.1">
    <property type="nucleotide sequence ID" value="NZ_AP017315.1"/>
</dbReference>
<reference evidence="4" key="1">
    <citation type="submission" date="2015-12" db="EMBL/GenBank/DDBJ databases">
        <authorList>
            <person name="Shamseldin A."/>
            <person name="Moawad H."/>
            <person name="Abd El-Rahim W.M."/>
            <person name="Sadowsky M.J."/>
        </authorList>
    </citation>
    <scope>NUCLEOTIDE SEQUENCE [LARGE SCALE GENOMIC DNA]</scope>
    <source>
        <strain evidence="4">JAM AC0309</strain>
    </source>
</reference>
<dbReference type="Pfam" id="PF10708">
    <property type="entry name" value="DUF2510"/>
    <property type="match status" value="1"/>
</dbReference>
<dbReference type="OrthoDB" id="5244233at2"/>
<dbReference type="EMBL" id="AP017315">
    <property type="protein sequence ID" value="BAU32949.1"/>
    <property type="molecule type" value="Genomic_DNA"/>
</dbReference>
<dbReference type="KEGG" id="malk:MalAC0309_2106"/>
<evidence type="ECO:0000256" key="1">
    <source>
        <dbReference type="SAM" id="Phobius"/>
    </source>
</evidence>
<feature type="transmembrane region" description="Helical" evidence="1">
    <location>
        <begin position="54"/>
        <end position="71"/>
    </location>
</feature>
<gene>
    <name evidence="3" type="ORF">MalAC0309_2106</name>
</gene>
<evidence type="ECO:0000259" key="2">
    <source>
        <dbReference type="Pfam" id="PF10708"/>
    </source>
</evidence>
<dbReference type="AlphaFoldDB" id="A0A0U5BN55"/>
<feature type="domain" description="DUF2510" evidence="2">
    <location>
        <begin position="7"/>
        <end position="39"/>
    </location>
</feature>
<keyword evidence="1" id="KW-0812">Transmembrane</keyword>
<accession>A0A0U5BN55</accession>
<keyword evidence="1" id="KW-1133">Transmembrane helix</keyword>
<dbReference type="InterPro" id="IPR018929">
    <property type="entry name" value="DUF2510"/>
</dbReference>
<reference evidence="3 4" key="2">
    <citation type="submission" date="2016-01" db="EMBL/GenBank/DDBJ databases">
        <title>Microcella alkaliphila JAM AC0309 whole genome shotgun sequence.</title>
        <authorList>
            <person name="Kurata A."/>
            <person name="Hirose Y."/>
            <person name="Kishimoto N."/>
            <person name="Kobayashi T."/>
        </authorList>
    </citation>
    <scope>NUCLEOTIDE SEQUENCE [LARGE SCALE GENOMIC DNA]</scope>
    <source>
        <strain evidence="3 4">JAM AC0309</strain>
    </source>
</reference>
<proteinExistence type="predicted"/>
<evidence type="ECO:0000313" key="3">
    <source>
        <dbReference type="EMBL" id="BAU32949.1"/>
    </source>
</evidence>
<feature type="transmembrane region" description="Helical" evidence="1">
    <location>
        <begin position="104"/>
        <end position="124"/>
    </location>
</feature>
<organism evidence="3 4">
    <name type="scientific">Microcella alkaliphila</name>
    <dbReference type="NCBI Taxonomy" id="279828"/>
    <lineage>
        <taxon>Bacteria</taxon>
        <taxon>Bacillati</taxon>
        <taxon>Actinomycetota</taxon>
        <taxon>Actinomycetes</taxon>
        <taxon>Micrococcales</taxon>
        <taxon>Microbacteriaceae</taxon>
        <taxon>Microcella</taxon>
    </lineage>
</organism>
<keyword evidence="1" id="KW-0472">Membrane</keyword>
<name>A0A0U5BN55_9MICO</name>